<proteinExistence type="predicted"/>
<dbReference type="EMBL" id="RDRB01000007">
    <property type="protein sequence ID" value="ROT99401.1"/>
    <property type="molecule type" value="Genomic_DNA"/>
</dbReference>
<sequence>MAPGLLPRLVALMDRRLMPGADALSLGPVCVEVEARLSGAEITLDEARTIMAEIDAKAAALLAVLAILLAASAFLFSLSETWLALILMFSQVAVISVSILYLLRCLIYEPSPRLRHLFEMEGVAEEFHLQIEAIKQVRYFNRTVVQTAVTAALFFVMALQVGVETLLARG</sequence>
<dbReference type="AlphaFoldDB" id="A0A3N2QVY6"/>
<gene>
    <name evidence="2" type="ORF">EAT49_14375</name>
</gene>
<evidence type="ECO:0000313" key="2">
    <source>
        <dbReference type="EMBL" id="ROT99401.1"/>
    </source>
</evidence>
<dbReference type="Proteomes" id="UP000268016">
    <property type="component" value="Unassembled WGS sequence"/>
</dbReference>
<organism evidence="2 3">
    <name type="scientific">Histidinibacterium lentulum</name>
    <dbReference type="NCBI Taxonomy" id="2480588"/>
    <lineage>
        <taxon>Bacteria</taxon>
        <taxon>Pseudomonadati</taxon>
        <taxon>Pseudomonadota</taxon>
        <taxon>Alphaproteobacteria</taxon>
        <taxon>Rhodobacterales</taxon>
        <taxon>Paracoccaceae</taxon>
        <taxon>Histidinibacterium</taxon>
    </lineage>
</organism>
<keyword evidence="3" id="KW-1185">Reference proteome</keyword>
<keyword evidence="1" id="KW-0472">Membrane</keyword>
<feature type="transmembrane region" description="Helical" evidence="1">
    <location>
        <begin position="144"/>
        <end position="163"/>
    </location>
</feature>
<reference evidence="2 3" key="1">
    <citation type="submission" date="2018-10" db="EMBL/GenBank/DDBJ databases">
        <title>Histidinibacterium lentulum gen. nov., sp. nov., a marine bacterium from the culture broth of Picochlorum sp. 122.</title>
        <authorList>
            <person name="Wang G."/>
        </authorList>
    </citation>
    <scope>NUCLEOTIDE SEQUENCE [LARGE SCALE GENOMIC DNA]</scope>
    <source>
        <strain evidence="2 3">B17</strain>
    </source>
</reference>
<comment type="caution">
    <text evidence="2">The sequence shown here is derived from an EMBL/GenBank/DDBJ whole genome shotgun (WGS) entry which is preliminary data.</text>
</comment>
<keyword evidence="1" id="KW-0812">Transmembrane</keyword>
<evidence type="ECO:0000256" key="1">
    <source>
        <dbReference type="SAM" id="Phobius"/>
    </source>
</evidence>
<dbReference type="OrthoDB" id="7855691at2"/>
<dbReference type="RefSeq" id="WP_123642996.1">
    <property type="nucleotide sequence ID" value="NZ_ML119087.1"/>
</dbReference>
<feature type="transmembrane region" description="Helical" evidence="1">
    <location>
        <begin position="82"/>
        <end position="103"/>
    </location>
</feature>
<name>A0A3N2QVY6_9RHOB</name>
<accession>A0A3N2QVY6</accession>
<keyword evidence="1" id="KW-1133">Transmembrane helix</keyword>
<feature type="transmembrane region" description="Helical" evidence="1">
    <location>
        <begin position="58"/>
        <end position="76"/>
    </location>
</feature>
<protein>
    <submittedName>
        <fullName evidence="2">Uncharacterized protein</fullName>
    </submittedName>
</protein>
<evidence type="ECO:0000313" key="3">
    <source>
        <dbReference type="Proteomes" id="UP000268016"/>
    </source>
</evidence>